<keyword evidence="1 10" id="KW-0963">Cytoplasm</keyword>
<evidence type="ECO:0000256" key="7">
    <source>
        <dbReference type="ARBA" id="ARBA00022833"/>
    </source>
</evidence>
<dbReference type="InterPro" id="IPR004881">
    <property type="entry name" value="Ribosome_biogen_GTPase_RsgA"/>
</dbReference>
<feature type="binding site" evidence="10">
    <location>
        <position position="251"/>
    </location>
    <ligand>
        <name>Zn(2+)</name>
        <dbReference type="ChEBI" id="CHEBI:29105"/>
    </ligand>
</feature>
<feature type="domain" description="EngC GTPase" evidence="11">
    <location>
        <begin position="68"/>
        <end position="219"/>
    </location>
</feature>
<dbReference type="Proteomes" id="UP001500827">
    <property type="component" value="Unassembled WGS sequence"/>
</dbReference>
<dbReference type="Pfam" id="PF03193">
    <property type="entry name" value="RsgA_GTPase"/>
    <property type="match status" value="1"/>
</dbReference>
<feature type="domain" description="CP-type G" evidence="12">
    <location>
        <begin position="60"/>
        <end position="221"/>
    </location>
</feature>
<keyword evidence="9 10" id="KW-0342">GTP-binding</keyword>
<evidence type="ECO:0000256" key="3">
    <source>
        <dbReference type="ARBA" id="ARBA00022723"/>
    </source>
</evidence>
<evidence type="ECO:0000256" key="2">
    <source>
        <dbReference type="ARBA" id="ARBA00022517"/>
    </source>
</evidence>
<evidence type="ECO:0000313" key="14">
    <source>
        <dbReference type="Proteomes" id="UP001500827"/>
    </source>
</evidence>
<dbReference type="PROSITE" id="PS51721">
    <property type="entry name" value="G_CP"/>
    <property type="match status" value="1"/>
</dbReference>
<keyword evidence="4 10" id="KW-0699">rRNA-binding</keyword>
<feature type="binding site" evidence="10">
    <location>
        <position position="249"/>
    </location>
    <ligand>
        <name>Zn(2+)</name>
        <dbReference type="ChEBI" id="CHEBI:29105"/>
    </ligand>
</feature>
<dbReference type="PROSITE" id="PS50936">
    <property type="entry name" value="ENGC_GTPASE"/>
    <property type="match status" value="1"/>
</dbReference>
<keyword evidence="8 10" id="KW-0694">RNA-binding</keyword>
<evidence type="ECO:0000259" key="11">
    <source>
        <dbReference type="PROSITE" id="PS50936"/>
    </source>
</evidence>
<name>A0ABP7LKJ4_9SPHN</name>
<keyword evidence="5 10" id="KW-0547">Nucleotide-binding</keyword>
<comment type="subunit">
    <text evidence="10">Monomer. Associates with 30S ribosomal subunit, binds 16S rRNA.</text>
</comment>
<dbReference type="NCBIfam" id="TIGR00157">
    <property type="entry name" value="ribosome small subunit-dependent GTPase A"/>
    <property type="match status" value="1"/>
</dbReference>
<evidence type="ECO:0000256" key="4">
    <source>
        <dbReference type="ARBA" id="ARBA00022730"/>
    </source>
</evidence>
<evidence type="ECO:0000313" key="13">
    <source>
        <dbReference type="EMBL" id="GAA3902486.1"/>
    </source>
</evidence>
<evidence type="ECO:0000259" key="12">
    <source>
        <dbReference type="PROSITE" id="PS51721"/>
    </source>
</evidence>
<sequence length="304" mass="32891">MVTVAGEGFEDSISSVISAPKGPEDRPTVGDWLLVDASSRNLVRILDRTSLFKRLAPGDDRRLQLIAANVDTLFVVTSCNQDFNVARIERYLVLAREVGVRPIVVLTKADLSTTSGLFLEAAQALQAGLQVQLVNARDPESVSDLSAFCKFGETIALVGSSGVGKSTLVNTLKGTDDIATQPVRESDGKGLHTTTVRQMHRISIGPQGGGWLVDTPGMRELKMSEVSAGVAELFDDIVALSLECRFSNCTHAGEPDCAIRAAIAQGTLEHDRFARWQKLAAEDEVNSDNAMLSRGRQRKVRRKS</sequence>
<feature type="binding site" evidence="10">
    <location>
        <begin position="107"/>
        <end position="110"/>
    </location>
    <ligand>
        <name>GTP</name>
        <dbReference type="ChEBI" id="CHEBI:37565"/>
    </ligand>
</feature>
<evidence type="ECO:0000256" key="1">
    <source>
        <dbReference type="ARBA" id="ARBA00022490"/>
    </source>
</evidence>
<comment type="similarity">
    <text evidence="10">Belongs to the TRAFAC class YlqF/YawG GTPase family. RsgA subfamily.</text>
</comment>
<dbReference type="InterPro" id="IPR030378">
    <property type="entry name" value="G_CP_dom"/>
</dbReference>
<accession>A0ABP7LKJ4</accession>
<evidence type="ECO:0000256" key="8">
    <source>
        <dbReference type="ARBA" id="ARBA00022884"/>
    </source>
</evidence>
<dbReference type="Gene3D" id="1.10.40.50">
    <property type="entry name" value="Probable gtpase engc, domain 3"/>
    <property type="match status" value="1"/>
</dbReference>
<dbReference type="SUPFAM" id="SSF52540">
    <property type="entry name" value="P-loop containing nucleoside triphosphate hydrolases"/>
    <property type="match status" value="1"/>
</dbReference>
<evidence type="ECO:0000256" key="10">
    <source>
        <dbReference type="HAMAP-Rule" id="MF_01820"/>
    </source>
</evidence>
<feature type="binding site" evidence="10">
    <location>
        <begin position="159"/>
        <end position="167"/>
    </location>
    <ligand>
        <name>GTP</name>
        <dbReference type="ChEBI" id="CHEBI:37565"/>
    </ligand>
</feature>
<comment type="function">
    <text evidence="10">One of several proteins that assist in the late maturation steps of the functional core of the 30S ribosomal subunit. Helps release RbfA from mature subunits. May play a role in the assembly of ribosomal proteins into the subunit. Circularly permuted GTPase that catalyzes slow GTP hydrolysis, GTPase activity is stimulated by the 30S ribosomal subunit.</text>
</comment>
<organism evidence="13 14">
    <name type="scientific">Sphingomonas limnosediminicola</name>
    <dbReference type="NCBI Taxonomy" id="940133"/>
    <lineage>
        <taxon>Bacteria</taxon>
        <taxon>Pseudomonadati</taxon>
        <taxon>Pseudomonadota</taxon>
        <taxon>Alphaproteobacteria</taxon>
        <taxon>Sphingomonadales</taxon>
        <taxon>Sphingomonadaceae</taxon>
        <taxon>Sphingomonas</taxon>
    </lineage>
</organism>
<comment type="caution">
    <text evidence="13">The sequence shown here is derived from an EMBL/GenBank/DDBJ whole genome shotgun (WGS) entry which is preliminary data.</text>
</comment>
<keyword evidence="14" id="KW-1185">Reference proteome</keyword>
<gene>
    <name evidence="10 13" type="primary">rsgA</name>
    <name evidence="13" type="ORF">GCM10022276_21480</name>
</gene>
<proteinExistence type="inferred from homology"/>
<dbReference type="EMBL" id="BAABBM010000001">
    <property type="protein sequence ID" value="GAA3902486.1"/>
    <property type="molecule type" value="Genomic_DNA"/>
</dbReference>
<keyword evidence="2 10" id="KW-0690">Ribosome biogenesis</keyword>
<keyword evidence="3 10" id="KW-0479">Metal-binding</keyword>
<dbReference type="Gene3D" id="3.40.50.300">
    <property type="entry name" value="P-loop containing nucleotide triphosphate hydrolases"/>
    <property type="match status" value="1"/>
</dbReference>
<comment type="subcellular location">
    <subcellularLocation>
        <location evidence="10">Cytoplasm</location>
    </subcellularLocation>
</comment>
<protein>
    <recommendedName>
        <fullName evidence="10">Small ribosomal subunit biogenesis GTPase RsgA</fullName>
        <ecNumber evidence="10">3.6.1.-</ecNumber>
    </recommendedName>
</protein>
<feature type="binding site" evidence="10">
    <location>
        <position position="244"/>
    </location>
    <ligand>
        <name>Zn(2+)</name>
        <dbReference type="ChEBI" id="CHEBI:29105"/>
    </ligand>
</feature>
<dbReference type="HAMAP" id="MF_01820">
    <property type="entry name" value="GTPase_RsgA"/>
    <property type="match status" value="1"/>
</dbReference>
<evidence type="ECO:0000256" key="6">
    <source>
        <dbReference type="ARBA" id="ARBA00022801"/>
    </source>
</evidence>
<evidence type="ECO:0000256" key="9">
    <source>
        <dbReference type="ARBA" id="ARBA00023134"/>
    </source>
</evidence>
<dbReference type="InterPro" id="IPR010914">
    <property type="entry name" value="RsgA_GTPase_dom"/>
</dbReference>
<keyword evidence="6 10" id="KW-0378">Hydrolase</keyword>
<comment type="cofactor">
    <cofactor evidence="10">
        <name>Zn(2+)</name>
        <dbReference type="ChEBI" id="CHEBI:29105"/>
    </cofactor>
    <text evidence="10">Binds 1 zinc ion per subunit.</text>
</comment>
<dbReference type="PANTHER" id="PTHR32120">
    <property type="entry name" value="SMALL RIBOSOMAL SUBUNIT BIOGENESIS GTPASE RSGA"/>
    <property type="match status" value="1"/>
</dbReference>
<keyword evidence="7 10" id="KW-0862">Zinc</keyword>
<reference evidence="14" key="1">
    <citation type="journal article" date="2019" name="Int. J. Syst. Evol. Microbiol.">
        <title>The Global Catalogue of Microorganisms (GCM) 10K type strain sequencing project: providing services to taxonomists for standard genome sequencing and annotation.</title>
        <authorList>
            <consortium name="The Broad Institute Genomics Platform"/>
            <consortium name="The Broad Institute Genome Sequencing Center for Infectious Disease"/>
            <person name="Wu L."/>
            <person name="Ma J."/>
        </authorList>
    </citation>
    <scope>NUCLEOTIDE SEQUENCE [LARGE SCALE GENOMIC DNA]</scope>
    <source>
        <strain evidence="14">JCM 17543</strain>
    </source>
</reference>
<evidence type="ECO:0000256" key="5">
    <source>
        <dbReference type="ARBA" id="ARBA00022741"/>
    </source>
</evidence>
<dbReference type="CDD" id="cd01854">
    <property type="entry name" value="YjeQ_EngC"/>
    <property type="match status" value="1"/>
</dbReference>
<dbReference type="PANTHER" id="PTHR32120:SF10">
    <property type="entry name" value="SMALL RIBOSOMAL SUBUNIT BIOGENESIS GTPASE RSGA"/>
    <property type="match status" value="1"/>
</dbReference>
<dbReference type="EC" id="3.6.1.-" evidence="10"/>
<feature type="binding site" evidence="10">
    <location>
        <position position="257"/>
    </location>
    <ligand>
        <name>Zn(2+)</name>
        <dbReference type="ChEBI" id="CHEBI:29105"/>
    </ligand>
</feature>
<dbReference type="InterPro" id="IPR027417">
    <property type="entry name" value="P-loop_NTPase"/>
</dbReference>